<gene>
    <name evidence="3" type="ORF">HW564_04470</name>
</gene>
<sequence length="128" mass="12969">MRVLRYAVALALAPVLTAADPALECSDAASQVETGACVSEMSARVEGALAIALEIARGSAAELDEVTGRKMALPALDSAQSAWTAYRAAHCEAVGAGFGGGSGTGIAITSCQIELGRARIDELMAMAQ</sequence>
<feature type="domain" description="Lysozyme inhibitor LprI-like N-terminal" evidence="2">
    <location>
        <begin position="25"/>
        <end position="123"/>
    </location>
</feature>
<feature type="signal peptide" evidence="1">
    <location>
        <begin position="1"/>
        <end position="18"/>
    </location>
</feature>
<evidence type="ECO:0000313" key="3">
    <source>
        <dbReference type="EMBL" id="NVK96166.1"/>
    </source>
</evidence>
<name>A0A850LDP0_9RHOB</name>
<dbReference type="Pfam" id="PF07007">
    <property type="entry name" value="LprI"/>
    <property type="match status" value="1"/>
</dbReference>
<evidence type="ECO:0000313" key="4">
    <source>
        <dbReference type="Proteomes" id="UP000565723"/>
    </source>
</evidence>
<reference evidence="3 4" key="1">
    <citation type="journal article" date="2020" name="Proc. Natl. Acad. Sci. U.S.A.">
        <title>Ecological drivers of bacterial community assembly in synthetic phycospheres.</title>
        <authorList>
            <person name="Fu H."/>
            <person name="Uchimiya M."/>
            <person name="Gore J."/>
            <person name="Moran M.A."/>
        </authorList>
    </citation>
    <scope>NUCLEOTIDE SEQUENCE [LARGE SCALE GENOMIC DNA]</scope>
    <source>
        <strain evidence="3">HF-Din03</strain>
    </source>
</reference>
<dbReference type="Proteomes" id="UP000565723">
    <property type="component" value="Unassembled WGS sequence"/>
</dbReference>
<dbReference type="InterPro" id="IPR009739">
    <property type="entry name" value="LprI-like_N"/>
</dbReference>
<protein>
    <submittedName>
        <fullName evidence="3">DUF1311 domain-containing protein</fullName>
    </submittedName>
</protein>
<dbReference type="EMBL" id="JABXIY010000011">
    <property type="protein sequence ID" value="NVK96166.1"/>
    <property type="molecule type" value="Genomic_DNA"/>
</dbReference>
<keyword evidence="1" id="KW-0732">Signal</keyword>
<dbReference type="AlphaFoldDB" id="A0A850LDP0"/>
<organism evidence="3 4">
    <name type="scientific">Ruegeria pomeroyi</name>
    <dbReference type="NCBI Taxonomy" id="89184"/>
    <lineage>
        <taxon>Bacteria</taxon>
        <taxon>Pseudomonadati</taxon>
        <taxon>Pseudomonadota</taxon>
        <taxon>Alphaproteobacteria</taxon>
        <taxon>Rhodobacterales</taxon>
        <taxon>Roseobacteraceae</taxon>
        <taxon>Ruegeria</taxon>
    </lineage>
</organism>
<dbReference type="RefSeq" id="WP_011049030.1">
    <property type="nucleotide sequence ID" value="NZ_CP076685.1"/>
</dbReference>
<evidence type="ECO:0000259" key="2">
    <source>
        <dbReference type="Pfam" id="PF07007"/>
    </source>
</evidence>
<proteinExistence type="predicted"/>
<evidence type="ECO:0000256" key="1">
    <source>
        <dbReference type="SAM" id="SignalP"/>
    </source>
</evidence>
<dbReference type="Gene3D" id="1.20.1270.180">
    <property type="match status" value="1"/>
</dbReference>
<accession>A0A850LDP0</accession>
<comment type="caution">
    <text evidence="3">The sequence shown here is derived from an EMBL/GenBank/DDBJ whole genome shotgun (WGS) entry which is preliminary data.</text>
</comment>
<feature type="chain" id="PRO_5032642159" evidence="1">
    <location>
        <begin position="19"/>
        <end position="128"/>
    </location>
</feature>